<feature type="domain" description="RRM" evidence="5">
    <location>
        <begin position="11"/>
        <end position="92"/>
    </location>
</feature>
<feature type="compositionally biased region" description="Pro residues" evidence="4">
    <location>
        <begin position="280"/>
        <end position="289"/>
    </location>
</feature>
<reference evidence="6 7" key="1">
    <citation type="journal article" date="2015" name="Nat. Commun.">
        <title>Outbred genome sequencing and CRISPR/Cas9 gene editing in butterflies.</title>
        <authorList>
            <person name="Li X."/>
            <person name="Fan D."/>
            <person name="Zhang W."/>
            <person name="Liu G."/>
            <person name="Zhang L."/>
            <person name="Zhao L."/>
            <person name="Fang X."/>
            <person name="Chen L."/>
            <person name="Dong Y."/>
            <person name="Chen Y."/>
            <person name="Ding Y."/>
            <person name="Zhao R."/>
            <person name="Feng M."/>
            <person name="Zhu Y."/>
            <person name="Feng Y."/>
            <person name="Jiang X."/>
            <person name="Zhu D."/>
            <person name="Xiang H."/>
            <person name="Feng X."/>
            <person name="Li S."/>
            <person name="Wang J."/>
            <person name="Zhang G."/>
            <person name="Kronforst M.R."/>
            <person name="Wang W."/>
        </authorList>
    </citation>
    <scope>NUCLEOTIDE SEQUENCE [LARGE SCALE GENOMIC DNA]</scope>
    <source>
        <strain evidence="6">Ya'a_city_454_Pm</strain>
        <tissue evidence="6">Whole body</tissue>
    </source>
</reference>
<feature type="region of interest" description="Disordered" evidence="4">
    <location>
        <begin position="177"/>
        <end position="207"/>
    </location>
</feature>
<keyword evidence="2 3" id="KW-0694">RNA-binding</keyword>
<keyword evidence="6" id="KW-0687">Ribonucleoprotein</keyword>
<dbReference type="GO" id="GO:1990904">
    <property type="term" value="C:ribonucleoprotein complex"/>
    <property type="evidence" value="ECO:0007669"/>
    <property type="project" value="UniProtKB-KW"/>
</dbReference>
<dbReference type="EMBL" id="KQ460473">
    <property type="protein sequence ID" value="KPJ14448.1"/>
    <property type="molecule type" value="Genomic_DNA"/>
</dbReference>
<evidence type="ECO:0000256" key="4">
    <source>
        <dbReference type="SAM" id="MobiDB-lite"/>
    </source>
</evidence>
<feature type="region of interest" description="Disordered" evidence="4">
    <location>
        <begin position="338"/>
        <end position="368"/>
    </location>
</feature>
<keyword evidence="1" id="KW-0677">Repeat</keyword>
<dbReference type="FunFam" id="3.30.70.330:FF:000427">
    <property type="entry name" value="Heterogeneous nuclear ribonucleoprotein 27C"/>
    <property type="match status" value="1"/>
</dbReference>
<dbReference type="PROSITE" id="PS50102">
    <property type="entry name" value="RRM"/>
    <property type="match status" value="2"/>
</dbReference>
<sequence>MNPDMDDDEKGKLFVGGLSWETSQENLQRYFSRYGDVIDCVVMKNSESGRSRGFGFVTFAEPSLVNVVLQNGPHQLDGRTIDPKPCNPRTLQKPKRGGGYPKVFLGGLPSNITETDLRMFFGRYGKVMEVVIMYDQEKKKSRGFGFLSFEDEVSVERVTQEHFINLNGKQVEIKRAEPRDGSGKLGSGSGGMGGGAMGGAPGDAPAAGQWGPPQAAPINMIQGHNGQMGGPPINMPMAGPNIMQGYQGWGTSPGQTSYAGYGAAGGGAGPGNYQGWGAPPAPQAPPHAPAWPATNNYTQHAQPPAQGYGSYGWGTSPGQTSYAGYGAAGGGAGPGNYQGWGAPPAPQAPPHAPAWPATNNYTQHAQPPAQGYGSYANYSSAPAGASAGGSWTTWNMPQNSNSTGSGSYVPLSESGEMYGRGAGGGGGGAAPALTGALSSAALNKSSSDYSTYQQYPPAYQQDQGSSYGGSRTYGGEYHGAAGGAQPPGVHAVPHHAPKHFAAQDFNKEWNAA</sequence>
<dbReference type="InterPro" id="IPR012677">
    <property type="entry name" value="Nucleotide-bd_a/b_plait_sf"/>
</dbReference>
<evidence type="ECO:0000313" key="6">
    <source>
        <dbReference type="EMBL" id="KPJ14448.1"/>
    </source>
</evidence>
<dbReference type="FunCoup" id="A0A194R9C9">
    <property type="interactions" value="1767"/>
</dbReference>
<feature type="domain" description="RRM" evidence="5">
    <location>
        <begin position="101"/>
        <end position="178"/>
    </location>
</feature>
<keyword evidence="7" id="KW-1185">Reference proteome</keyword>
<dbReference type="InterPro" id="IPR035979">
    <property type="entry name" value="RBD_domain_sf"/>
</dbReference>
<dbReference type="Gene3D" id="3.30.70.330">
    <property type="match status" value="2"/>
</dbReference>
<dbReference type="GO" id="GO:0003729">
    <property type="term" value="F:mRNA binding"/>
    <property type="evidence" value="ECO:0007669"/>
    <property type="project" value="TreeGrafter"/>
</dbReference>
<feature type="compositionally biased region" description="Low complexity" evidence="4">
    <location>
        <begin position="448"/>
        <end position="475"/>
    </location>
</feature>
<feature type="region of interest" description="Disordered" evidence="4">
    <location>
        <begin position="280"/>
        <end position="303"/>
    </location>
</feature>
<dbReference type="PANTHER" id="PTHR48032">
    <property type="entry name" value="RNA-BINDING PROTEIN MUSASHI HOMOLOG RBP6"/>
    <property type="match status" value="1"/>
</dbReference>
<proteinExistence type="predicted"/>
<dbReference type="InParanoid" id="A0A194R9C9"/>
<evidence type="ECO:0000256" key="2">
    <source>
        <dbReference type="ARBA" id="ARBA00022884"/>
    </source>
</evidence>
<dbReference type="AlphaFoldDB" id="A0A194R9C9"/>
<protein>
    <submittedName>
        <fullName evidence="6">Heterogeneous nuclear ribonucleoprotein 27C</fullName>
    </submittedName>
</protein>
<accession>A0A194R9C9</accession>
<evidence type="ECO:0000313" key="7">
    <source>
        <dbReference type="Proteomes" id="UP000053240"/>
    </source>
</evidence>
<dbReference type="PANTHER" id="PTHR48032:SF6">
    <property type="entry name" value="RNA-BINDING (RRM_RBD_RNP MOTIFS) FAMILY PROTEIN"/>
    <property type="match status" value="1"/>
</dbReference>
<feature type="compositionally biased region" description="Pro residues" evidence="4">
    <location>
        <begin position="343"/>
        <end position="353"/>
    </location>
</feature>
<feature type="region of interest" description="Disordered" evidence="4">
    <location>
        <begin position="448"/>
        <end position="488"/>
    </location>
</feature>
<dbReference type="SMART" id="SM00360">
    <property type="entry name" value="RRM"/>
    <property type="match status" value="2"/>
</dbReference>
<dbReference type="Pfam" id="PF00076">
    <property type="entry name" value="RRM_1"/>
    <property type="match status" value="2"/>
</dbReference>
<organism evidence="6 7">
    <name type="scientific">Papilio machaon</name>
    <name type="common">Old World swallowtail butterfly</name>
    <dbReference type="NCBI Taxonomy" id="76193"/>
    <lineage>
        <taxon>Eukaryota</taxon>
        <taxon>Metazoa</taxon>
        <taxon>Ecdysozoa</taxon>
        <taxon>Arthropoda</taxon>
        <taxon>Hexapoda</taxon>
        <taxon>Insecta</taxon>
        <taxon>Pterygota</taxon>
        <taxon>Neoptera</taxon>
        <taxon>Endopterygota</taxon>
        <taxon>Lepidoptera</taxon>
        <taxon>Glossata</taxon>
        <taxon>Ditrysia</taxon>
        <taxon>Papilionoidea</taxon>
        <taxon>Papilionidae</taxon>
        <taxon>Papilioninae</taxon>
        <taxon>Papilio</taxon>
    </lineage>
</organism>
<dbReference type="GO" id="GO:0006417">
    <property type="term" value="P:regulation of translation"/>
    <property type="evidence" value="ECO:0007669"/>
    <property type="project" value="TreeGrafter"/>
</dbReference>
<feature type="compositionally biased region" description="Gly residues" evidence="4">
    <location>
        <begin position="183"/>
        <end position="201"/>
    </location>
</feature>
<dbReference type="SUPFAM" id="SSF54928">
    <property type="entry name" value="RNA-binding domain, RBD"/>
    <property type="match status" value="2"/>
</dbReference>
<gene>
    <name evidence="6" type="ORF">RR48_13519</name>
</gene>
<dbReference type="InterPro" id="IPR000504">
    <property type="entry name" value="RRM_dom"/>
</dbReference>
<dbReference type="STRING" id="76193.A0A194R9C9"/>
<dbReference type="CDD" id="cd12325">
    <property type="entry name" value="RRM1_hnRNPA_hnRNPD_like"/>
    <property type="match status" value="1"/>
</dbReference>
<dbReference type="Proteomes" id="UP000053240">
    <property type="component" value="Unassembled WGS sequence"/>
</dbReference>
<evidence type="ECO:0000256" key="3">
    <source>
        <dbReference type="PROSITE-ProRule" id="PRU00176"/>
    </source>
</evidence>
<evidence type="ECO:0000256" key="1">
    <source>
        <dbReference type="ARBA" id="ARBA00022737"/>
    </source>
</evidence>
<evidence type="ECO:0000259" key="5">
    <source>
        <dbReference type="PROSITE" id="PS50102"/>
    </source>
</evidence>
<name>A0A194R9C9_PAPMA</name>